<reference evidence="3" key="2">
    <citation type="submission" date="2025-08" db="UniProtKB">
        <authorList>
            <consortium name="RefSeq"/>
        </authorList>
    </citation>
    <scope>IDENTIFICATION</scope>
    <source>
        <tissue evidence="3">Leaf</tissue>
    </source>
</reference>
<dbReference type="RefSeq" id="XP_010413497.1">
    <property type="nucleotide sequence ID" value="XM_010415195.2"/>
</dbReference>
<accession>A0ABM0SMQ9</accession>
<dbReference type="PANTHER" id="PTHR31960">
    <property type="entry name" value="F-BOX PROTEIN PP2-A15"/>
    <property type="match status" value="1"/>
</dbReference>
<dbReference type="Pfam" id="PF00646">
    <property type="entry name" value="F-box"/>
    <property type="match status" value="1"/>
</dbReference>
<dbReference type="InterPro" id="IPR025886">
    <property type="entry name" value="PP2-like"/>
</dbReference>
<gene>
    <name evidence="3" type="primary">LOC104699803</name>
</gene>
<name>A0ABM0SMQ9_CAMSA</name>
<dbReference type="PROSITE" id="PS50181">
    <property type="entry name" value="FBOX"/>
    <property type="match status" value="1"/>
</dbReference>
<keyword evidence="2" id="KW-1185">Reference proteome</keyword>
<dbReference type="Pfam" id="PF14299">
    <property type="entry name" value="PP2"/>
    <property type="match status" value="1"/>
</dbReference>
<dbReference type="SUPFAM" id="SSF81383">
    <property type="entry name" value="F-box domain"/>
    <property type="match status" value="1"/>
</dbReference>
<dbReference type="CDD" id="cd22162">
    <property type="entry name" value="F-box_AtSKIP3-like"/>
    <property type="match status" value="1"/>
</dbReference>
<proteinExistence type="predicted"/>
<dbReference type="GeneID" id="104699803"/>
<evidence type="ECO:0000259" key="1">
    <source>
        <dbReference type="PROSITE" id="PS50181"/>
    </source>
</evidence>
<feature type="domain" description="F-box" evidence="1">
    <location>
        <begin position="22"/>
        <end position="68"/>
    </location>
</feature>
<organism evidence="2 3">
    <name type="scientific">Camelina sativa</name>
    <name type="common">False flax</name>
    <name type="synonym">Myagrum sativum</name>
    <dbReference type="NCBI Taxonomy" id="90675"/>
    <lineage>
        <taxon>Eukaryota</taxon>
        <taxon>Viridiplantae</taxon>
        <taxon>Streptophyta</taxon>
        <taxon>Embryophyta</taxon>
        <taxon>Tracheophyta</taxon>
        <taxon>Spermatophyta</taxon>
        <taxon>Magnoliopsida</taxon>
        <taxon>eudicotyledons</taxon>
        <taxon>Gunneridae</taxon>
        <taxon>Pentapetalae</taxon>
        <taxon>rosids</taxon>
        <taxon>malvids</taxon>
        <taxon>Brassicales</taxon>
        <taxon>Brassicaceae</taxon>
        <taxon>Camelineae</taxon>
        <taxon>Camelina</taxon>
    </lineage>
</organism>
<sequence length="299" mass="34503">MGANISGGFPEFDRNDDVYSRKPRLVDIPENCVALIMTRLDPPEICRLARLSRVFRRASSADFIWELKLPSNYRVIAQKVFDEITLRKLLKKDLYAKLSRPNLFDSGTKELWIDKNTGRLCLSISSKSLRITGIDDRRYWSHLPTDESRLFQTLRSKMFQSVAYVQQIWWFEVGGEFEIQFPSGTYSLFFRIQLGKTSKRLGRRICNSEHIHGWDIKPVRFQLATSDNQQAVSQCYLNNNPGNWSHYHVGDFKVTNPDISTGIKFSMTQIDCTHTKGGLCIDSVFVLPKEYVKEVIGSE</sequence>
<dbReference type="InterPro" id="IPR001810">
    <property type="entry name" value="F-box_dom"/>
</dbReference>
<dbReference type="PANTHER" id="PTHR31960:SF3">
    <property type="entry name" value="F-BOX PROTEIN PP2-A13"/>
    <property type="match status" value="1"/>
</dbReference>
<evidence type="ECO:0000313" key="3">
    <source>
        <dbReference type="RefSeq" id="XP_010413497.1"/>
    </source>
</evidence>
<dbReference type="Proteomes" id="UP000694864">
    <property type="component" value="Chromosome 7"/>
</dbReference>
<evidence type="ECO:0000313" key="2">
    <source>
        <dbReference type="Proteomes" id="UP000694864"/>
    </source>
</evidence>
<reference evidence="2" key="1">
    <citation type="journal article" date="2014" name="Nat. Commun.">
        <title>The emerging biofuel crop Camelina sativa retains a highly undifferentiated hexaploid genome structure.</title>
        <authorList>
            <person name="Kagale S."/>
            <person name="Koh C."/>
            <person name="Nixon J."/>
            <person name="Bollina V."/>
            <person name="Clarke W.E."/>
            <person name="Tuteja R."/>
            <person name="Spillane C."/>
            <person name="Robinson S.J."/>
            <person name="Links M.G."/>
            <person name="Clarke C."/>
            <person name="Higgins E.E."/>
            <person name="Huebert T."/>
            <person name="Sharpe A.G."/>
            <person name="Parkin I.A."/>
        </authorList>
    </citation>
    <scope>NUCLEOTIDE SEQUENCE [LARGE SCALE GENOMIC DNA]</scope>
    <source>
        <strain evidence="2">cv. DH55</strain>
    </source>
</reference>
<dbReference type="InterPro" id="IPR036047">
    <property type="entry name" value="F-box-like_dom_sf"/>
</dbReference>
<protein>
    <submittedName>
        <fullName evidence="3">F-box protein PP2-A13 isoform X1</fullName>
    </submittedName>
</protein>
<dbReference type="SMART" id="SM00256">
    <property type="entry name" value="FBOX"/>
    <property type="match status" value="1"/>
</dbReference>